<reference evidence="3" key="1">
    <citation type="journal article" date="2017" name="Nat. Microbiol.">
        <title>Global analysis of biosynthetic gene clusters reveals vast potential of secondary metabolite production in Penicillium species.</title>
        <authorList>
            <person name="Nielsen J.C."/>
            <person name="Grijseels S."/>
            <person name="Prigent S."/>
            <person name="Ji B."/>
            <person name="Dainat J."/>
            <person name="Nielsen K.F."/>
            <person name="Frisvad J.C."/>
            <person name="Workman M."/>
            <person name="Nielsen J."/>
        </authorList>
    </citation>
    <scope>NUCLEOTIDE SEQUENCE [LARGE SCALE GENOMIC DNA]</scope>
    <source>
        <strain evidence="3">IBT 4502</strain>
    </source>
</reference>
<keyword evidence="3" id="KW-1185">Reference proteome</keyword>
<comment type="caution">
    <text evidence="2">The sequence shown here is derived from an EMBL/GenBank/DDBJ whole genome shotgun (WGS) entry which is preliminary data.</text>
</comment>
<dbReference type="AlphaFoldDB" id="A0A1V6P429"/>
<sequence length="305" mass="34161">MSRNQQCRETRLIPRTVLVRGFKKRVIIVEGRRQSAMEPVLVKNAKLKMPIAYLVIGGGTEKRYATFLEEQQGWLIHGIRELYRHVQAGDGWPGERLNCEANGQPLVHDMLSRLGSLNQPGSTIFPESEHNMTEPTSPYHQRLQDQPGHNKQRPHSSNGSQQSFTPVQGLPTALNNILSSPTVHEGQHIEAMNTPSSSSVPDFTDAESIYIPLQIHTSSNLDESDQSYTPYPASHAGLLCNDVQPSSMLWYPTKNDSVGSDLFAGIGNHPDDWERFFNPSTQGQLSIDGYSPFYDFQPLPFEYAT</sequence>
<name>A0A1V6P429_PENPO</name>
<feature type="compositionally biased region" description="Polar residues" evidence="1">
    <location>
        <begin position="155"/>
        <end position="166"/>
    </location>
</feature>
<accession>A0A1V6P429</accession>
<proteinExistence type="predicted"/>
<protein>
    <submittedName>
        <fullName evidence="2">Uncharacterized protein</fullName>
    </submittedName>
</protein>
<evidence type="ECO:0000313" key="3">
    <source>
        <dbReference type="Proteomes" id="UP000191408"/>
    </source>
</evidence>
<feature type="region of interest" description="Disordered" evidence="1">
    <location>
        <begin position="117"/>
        <end position="174"/>
    </location>
</feature>
<organism evidence="2 3">
    <name type="scientific">Penicillium polonicum</name>
    <dbReference type="NCBI Taxonomy" id="60169"/>
    <lineage>
        <taxon>Eukaryota</taxon>
        <taxon>Fungi</taxon>
        <taxon>Dikarya</taxon>
        <taxon>Ascomycota</taxon>
        <taxon>Pezizomycotina</taxon>
        <taxon>Eurotiomycetes</taxon>
        <taxon>Eurotiomycetidae</taxon>
        <taxon>Eurotiales</taxon>
        <taxon>Aspergillaceae</taxon>
        <taxon>Penicillium</taxon>
    </lineage>
</organism>
<dbReference type="OrthoDB" id="4151048at2759"/>
<gene>
    <name evidence="2" type="ORF">PENPOL_c001G04010</name>
</gene>
<evidence type="ECO:0000313" key="2">
    <source>
        <dbReference type="EMBL" id="OQD71366.1"/>
    </source>
</evidence>
<dbReference type="EMBL" id="MDYM01000001">
    <property type="protein sequence ID" value="OQD71366.1"/>
    <property type="molecule type" value="Genomic_DNA"/>
</dbReference>
<dbReference type="Proteomes" id="UP000191408">
    <property type="component" value="Unassembled WGS sequence"/>
</dbReference>
<evidence type="ECO:0000256" key="1">
    <source>
        <dbReference type="SAM" id="MobiDB-lite"/>
    </source>
</evidence>
<dbReference type="STRING" id="60169.A0A1V6P429"/>